<accession>A0ABU5JS83</accession>
<sequence>MFNHCGSNHHDFRCPDAVPCPTPGPISVPFPGPAGDQSAFAVQDGTVPQVITLAALPAIGINRVAIAFDRFLPPLPNAISVVPATPVPPGTTGSLVLPPGAFTGVGVTTTGIFDITAGLSLIGLDVAILGALTAQVVRFPGGVGTDTPQIIATIPLSSTASIAALIPLPLLRGTIRVPDVPLNAGDVVQIQLVQTAALGATVVAVTYAFLEIE</sequence>
<dbReference type="Proteomes" id="UP001291930">
    <property type="component" value="Unassembled WGS sequence"/>
</dbReference>
<gene>
    <name evidence="1" type="ORF">U2I54_03860</name>
</gene>
<evidence type="ECO:0000313" key="1">
    <source>
        <dbReference type="EMBL" id="MDZ5606261.1"/>
    </source>
</evidence>
<organism evidence="1 2">
    <name type="scientific">Bacillus bingmayongensis</name>
    <dbReference type="NCBI Taxonomy" id="1150157"/>
    <lineage>
        <taxon>Bacteria</taxon>
        <taxon>Bacillati</taxon>
        <taxon>Bacillota</taxon>
        <taxon>Bacilli</taxon>
        <taxon>Bacillales</taxon>
        <taxon>Bacillaceae</taxon>
        <taxon>Bacillus</taxon>
    </lineage>
</organism>
<evidence type="ECO:0000313" key="2">
    <source>
        <dbReference type="Proteomes" id="UP001291930"/>
    </source>
</evidence>
<reference evidence="2" key="1">
    <citation type="submission" date="2023-11" db="EMBL/GenBank/DDBJ databases">
        <title>Genome Sequence of Bacillus pseudomycoides stain BUPM19.</title>
        <authorList>
            <person name="Farhat A."/>
        </authorList>
    </citation>
    <scope>NUCLEOTIDE SEQUENCE [LARGE SCALE GENOMIC DNA]</scope>
    <source>
        <strain evidence="2">BUPM19</strain>
    </source>
</reference>
<comment type="caution">
    <text evidence="1">The sequence shown here is derived from an EMBL/GenBank/DDBJ whole genome shotgun (WGS) entry which is preliminary data.</text>
</comment>
<proteinExistence type="predicted"/>
<keyword evidence="2" id="KW-1185">Reference proteome</keyword>
<protein>
    <submittedName>
        <fullName evidence="1">Uncharacterized protein</fullName>
    </submittedName>
</protein>
<name>A0ABU5JS83_9BACI</name>
<dbReference type="RefSeq" id="WP_374216845.1">
    <property type="nucleotide sequence ID" value="NZ_JAXOVW010000005.1"/>
</dbReference>
<dbReference type="EMBL" id="JAXOVW010000005">
    <property type="protein sequence ID" value="MDZ5606261.1"/>
    <property type="molecule type" value="Genomic_DNA"/>
</dbReference>